<dbReference type="PROSITE" id="PS50949">
    <property type="entry name" value="HTH_GNTR"/>
    <property type="match status" value="1"/>
</dbReference>
<evidence type="ECO:0000313" key="6">
    <source>
        <dbReference type="Proteomes" id="UP000315677"/>
    </source>
</evidence>
<name>A0A543DQV7_9PSEU</name>
<keyword evidence="1" id="KW-0805">Transcription regulation</keyword>
<evidence type="ECO:0000256" key="3">
    <source>
        <dbReference type="ARBA" id="ARBA00023163"/>
    </source>
</evidence>
<dbReference type="SUPFAM" id="SSF46785">
    <property type="entry name" value="Winged helix' DNA-binding domain"/>
    <property type="match status" value="1"/>
</dbReference>
<dbReference type="AlphaFoldDB" id="A0A543DQV7"/>
<dbReference type="SUPFAM" id="SSF48008">
    <property type="entry name" value="GntR ligand-binding domain-like"/>
    <property type="match status" value="1"/>
</dbReference>
<dbReference type="InterPro" id="IPR008920">
    <property type="entry name" value="TF_FadR/GntR_C"/>
</dbReference>
<dbReference type="GO" id="GO:0003677">
    <property type="term" value="F:DNA binding"/>
    <property type="evidence" value="ECO:0007669"/>
    <property type="project" value="UniProtKB-KW"/>
</dbReference>
<evidence type="ECO:0000256" key="2">
    <source>
        <dbReference type="ARBA" id="ARBA00023125"/>
    </source>
</evidence>
<dbReference type="Pfam" id="PF07729">
    <property type="entry name" value="FCD"/>
    <property type="match status" value="1"/>
</dbReference>
<dbReference type="Proteomes" id="UP000315677">
    <property type="component" value="Unassembled WGS sequence"/>
</dbReference>
<keyword evidence="6" id="KW-1185">Reference proteome</keyword>
<dbReference type="InterPro" id="IPR036388">
    <property type="entry name" value="WH-like_DNA-bd_sf"/>
</dbReference>
<organism evidence="5 6">
    <name type="scientific">Pseudonocardia kunmingensis</name>
    <dbReference type="NCBI Taxonomy" id="630975"/>
    <lineage>
        <taxon>Bacteria</taxon>
        <taxon>Bacillati</taxon>
        <taxon>Actinomycetota</taxon>
        <taxon>Actinomycetes</taxon>
        <taxon>Pseudonocardiales</taxon>
        <taxon>Pseudonocardiaceae</taxon>
        <taxon>Pseudonocardia</taxon>
    </lineage>
</organism>
<dbReference type="InterPro" id="IPR011711">
    <property type="entry name" value="GntR_C"/>
</dbReference>
<keyword evidence="3" id="KW-0804">Transcription</keyword>
<dbReference type="Gene3D" id="1.20.120.530">
    <property type="entry name" value="GntR ligand-binding domain-like"/>
    <property type="match status" value="1"/>
</dbReference>
<feature type="domain" description="HTH gntR-type" evidence="4">
    <location>
        <begin position="12"/>
        <end position="79"/>
    </location>
</feature>
<dbReference type="GO" id="GO:0003700">
    <property type="term" value="F:DNA-binding transcription factor activity"/>
    <property type="evidence" value="ECO:0007669"/>
    <property type="project" value="InterPro"/>
</dbReference>
<accession>A0A543DQV7</accession>
<comment type="caution">
    <text evidence="5">The sequence shown here is derived from an EMBL/GenBank/DDBJ whole genome shotgun (WGS) entry which is preliminary data.</text>
</comment>
<reference evidence="5 6" key="1">
    <citation type="submission" date="2019-06" db="EMBL/GenBank/DDBJ databases">
        <title>Sequencing the genomes of 1000 actinobacteria strains.</title>
        <authorList>
            <person name="Klenk H.-P."/>
        </authorList>
    </citation>
    <scope>NUCLEOTIDE SEQUENCE [LARGE SCALE GENOMIC DNA]</scope>
    <source>
        <strain evidence="5 6">DSM 45301</strain>
    </source>
</reference>
<proteinExistence type="predicted"/>
<evidence type="ECO:0000259" key="4">
    <source>
        <dbReference type="PROSITE" id="PS50949"/>
    </source>
</evidence>
<dbReference type="OrthoDB" id="9816161at2"/>
<evidence type="ECO:0000313" key="5">
    <source>
        <dbReference type="EMBL" id="TQM11706.1"/>
    </source>
</evidence>
<dbReference type="PANTHER" id="PTHR43537:SF49">
    <property type="entry name" value="TRANSCRIPTIONAL REGULATORY PROTEIN"/>
    <property type="match status" value="1"/>
</dbReference>
<sequence length="222" mass="24583">MGGDGAVRTRAAGIVAELAAELEEEIALGLLHPRERLVEDDLMERFGAKRHVVRSALATLESRGAVERRANVGAFVRSYTAKEVRDLYDVRTLLEASCARSIAVPVPPERLDPLVECQQAHDAAVAAQDRRAAHRANLAFHAILFGLSDNRTLVEAVRHHAGMTSSIRSLTVADDQYLLRAQAEHWEMIRALQEGDRDRLVRVCVAHLEPSRDAYLRRLAVG</sequence>
<dbReference type="Pfam" id="PF00392">
    <property type="entry name" value="GntR"/>
    <property type="match status" value="1"/>
</dbReference>
<dbReference type="SMART" id="SM00895">
    <property type="entry name" value="FCD"/>
    <property type="match status" value="1"/>
</dbReference>
<dbReference type="Gene3D" id="1.10.10.10">
    <property type="entry name" value="Winged helix-like DNA-binding domain superfamily/Winged helix DNA-binding domain"/>
    <property type="match status" value="1"/>
</dbReference>
<dbReference type="EMBL" id="VFPA01000002">
    <property type="protein sequence ID" value="TQM11706.1"/>
    <property type="molecule type" value="Genomic_DNA"/>
</dbReference>
<dbReference type="PANTHER" id="PTHR43537">
    <property type="entry name" value="TRANSCRIPTIONAL REGULATOR, GNTR FAMILY"/>
    <property type="match status" value="1"/>
</dbReference>
<dbReference type="InterPro" id="IPR000524">
    <property type="entry name" value="Tscrpt_reg_HTH_GntR"/>
</dbReference>
<evidence type="ECO:0000256" key="1">
    <source>
        <dbReference type="ARBA" id="ARBA00023015"/>
    </source>
</evidence>
<gene>
    <name evidence="5" type="ORF">FB558_4275</name>
</gene>
<protein>
    <submittedName>
        <fullName evidence="5">GntR family transcriptional regulator</fullName>
    </submittedName>
</protein>
<dbReference type="InterPro" id="IPR036390">
    <property type="entry name" value="WH_DNA-bd_sf"/>
</dbReference>
<dbReference type="SMART" id="SM00345">
    <property type="entry name" value="HTH_GNTR"/>
    <property type="match status" value="1"/>
</dbReference>
<keyword evidence="2" id="KW-0238">DNA-binding</keyword>